<dbReference type="GO" id="GO:0004760">
    <property type="term" value="F:L-serine-pyruvate transaminase activity"/>
    <property type="evidence" value="ECO:0007669"/>
    <property type="project" value="TreeGrafter"/>
</dbReference>
<comment type="cofactor">
    <cofactor evidence="1 8 10">
        <name>pyridoxal 5'-phosphate</name>
        <dbReference type="ChEBI" id="CHEBI:597326"/>
    </cofactor>
</comment>
<feature type="modified residue" description="N6-(pyridoxal phosphate)lysine" evidence="8">
    <location>
        <position position="184"/>
    </location>
</feature>
<dbReference type="STRING" id="554065.E1Z362"/>
<sequence>MGPGPANADPRILAAQSLPLLGHMHPPFLKIMDEVQQGLRYLFQTDSKYTLCASGTGHAGMEMAIANLLEPGETIVVGNNGIWGTRVCDMAGRFGAKVVNLQTEAGKSFSLAELTAAVEQHKPAVLFLCQGESSTGVHQSLAGVGEMCRKNGTLLLVDTVCSLGGVPMYADAWGVDAIYSGSQKCLSAPPGGAPLMLNDRALQKVQNRKTKVRSYYLDLHLVGDYWGWYGSRSYHHTGMVSMWYALREALAIVAEEGLDAMWARHEAVHKQMWDGLRSMGLEPFVEDPNDRLVTVNTIKARAGCYGAGRCVPAGVDWAALCKNAMDKYNVEIAGGLGPTAGKIWRVGLMGYNAKPANVELVLAAFRDGLQQQNYLKA</sequence>
<evidence type="ECO:0000256" key="2">
    <source>
        <dbReference type="ARBA" id="ARBA00009236"/>
    </source>
</evidence>
<dbReference type="PANTHER" id="PTHR21152:SF40">
    <property type="entry name" value="ALANINE--GLYOXYLATE AMINOTRANSFERASE"/>
    <property type="match status" value="1"/>
</dbReference>
<dbReference type="InterPro" id="IPR015422">
    <property type="entry name" value="PyrdxlP-dep_Trfase_small"/>
</dbReference>
<comment type="similarity">
    <text evidence="2 9">Belongs to the class-V pyridoxal-phosphate-dependent aminotransferase family.</text>
</comment>
<dbReference type="GO" id="GO:0019265">
    <property type="term" value="P:glycine biosynthetic process, by transamination of glyoxylate"/>
    <property type="evidence" value="ECO:0007669"/>
    <property type="project" value="TreeGrafter"/>
</dbReference>
<dbReference type="InterPro" id="IPR015421">
    <property type="entry name" value="PyrdxlP-dep_Trfase_major"/>
</dbReference>
<evidence type="ECO:0000256" key="8">
    <source>
        <dbReference type="PIRSR" id="PIRSR000524-50"/>
    </source>
</evidence>
<feature type="binding site" evidence="7">
    <location>
        <position position="345"/>
    </location>
    <ligand>
        <name>substrate</name>
    </ligand>
</feature>
<dbReference type="PIRSF" id="PIRSF000524">
    <property type="entry name" value="SPT"/>
    <property type="match status" value="1"/>
</dbReference>
<accession>E1Z362</accession>
<evidence type="ECO:0000313" key="13">
    <source>
        <dbReference type="Proteomes" id="UP000008141"/>
    </source>
</evidence>
<feature type="domain" description="Aminotransferase class V" evidence="11">
    <location>
        <begin position="23"/>
        <end position="298"/>
    </location>
</feature>
<dbReference type="PANTHER" id="PTHR21152">
    <property type="entry name" value="AMINOTRANSFERASE CLASS V"/>
    <property type="match status" value="1"/>
</dbReference>
<evidence type="ECO:0000256" key="4">
    <source>
        <dbReference type="ARBA" id="ARBA00022576"/>
    </source>
</evidence>
<dbReference type="EC" id="2.6.1.44" evidence="3"/>
<evidence type="ECO:0000256" key="5">
    <source>
        <dbReference type="ARBA" id="ARBA00022679"/>
    </source>
</evidence>
<evidence type="ECO:0000259" key="11">
    <source>
        <dbReference type="Pfam" id="PF00266"/>
    </source>
</evidence>
<evidence type="ECO:0000256" key="10">
    <source>
        <dbReference type="RuleBase" id="RU004504"/>
    </source>
</evidence>
<dbReference type="SUPFAM" id="SSF53383">
    <property type="entry name" value="PLP-dependent transferases"/>
    <property type="match status" value="1"/>
</dbReference>
<dbReference type="AlphaFoldDB" id="E1Z362"/>
<keyword evidence="5" id="KW-0808">Transferase</keyword>
<evidence type="ECO:0000256" key="7">
    <source>
        <dbReference type="PIRSR" id="PIRSR000524-1"/>
    </source>
</evidence>
<dbReference type="CDD" id="cd06451">
    <property type="entry name" value="AGAT_like"/>
    <property type="match status" value="1"/>
</dbReference>
<dbReference type="GeneID" id="17359309"/>
<dbReference type="GO" id="GO:0008453">
    <property type="term" value="F:alanine-glyoxylate transaminase activity"/>
    <property type="evidence" value="ECO:0007669"/>
    <property type="project" value="UniProtKB-EC"/>
</dbReference>
<dbReference type="EMBL" id="GL433835">
    <property type="protein sequence ID" value="EFN59783.1"/>
    <property type="molecule type" value="Genomic_DNA"/>
</dbReference>
<dbReference type="InterPro" id="IPR020578">
    <property type="entry name" value="Aminotrans_V_PyrdxlP_BS"/>
</dbReference>
<dbReference type="GO" id="GO:0005777">
    <property type="term" value="C:peroxisome"/>
    <property type="evidence" value="ECO:0007669"/>
    <property type="project" value="TreeGrafter"/>
</dbReference>
<dbReference type="FunFam" id="3.40.640.10:FF:000027">
    <property type="entry name" value="Serine--pyruvate aminotransferase, mitochondrial"/>
    <property type="match status" value="1"/>
</dbReference>
<keyword evidence="13" id="KW-1185">Reference proteome</keyword>
<dbReference type="KEGG" id="cvr:CHLNCDRAFT_29321"/>
<evidence type="ECO:0000256" key="6">
    <source>
        <dbReference type="ARBA" id="ARBA00022898"/>
    </source>
</evidence>
<dbReference type="InterPro" id="IPR000192">
    <property type="entry name" value="Aminotrans_V_dom"/>
</dbReference>
<dbReference type="Gene3D" id="3.40.640.10">
    <property type="entry name" value="Type I PLP-dependent aspartate aminotransferase-like (Major domain)"/>
    <property type="match status" value="1"/>
</dbReference>
<dbReference type="Gene3D" id="3.90.1150.10">
    <property type="entry name" value="Aspartate Aminotransferase, domain 1"/>
    <property type="match status" value="1"/>
</dbReference>
<dbReference type="OrthoDB" id="7403325at2759"/>
<name>E1Z362_CHLVA</name>
<dbReference type="RefSeq" id="XP_005851885.1">
    <property type="nucleotide sequence ID" value="XM_005851823.1"/>
</dbReference>
<dbReference type="OMA" id="NAGIWGE"/>
<keyword evidence="4" id="KW-0032">Aminotransferase</keyword>
<dbReference type="InterPro" id="IPR024169">
    <property type="entry name" value="SP_NH2Trfase/AEP_transaminase"/>
</dbReference>
<evidence type="ECO:0000256" key="1">
    <source>
        <dbReference type="ARBA" id="ARBA00001933"/>
    </source>
</evidence>
<dbReference type="Proteomes" id="UP000008141">
    <property type="component" value="Unassembled WGS sequence"/>
</dbReference>
<evidence type="ECO:0000256" key="9">
    <source>
        <dbReference type="RuleBase" id="RU004075"/>
    </source>
</evidence>
<keyword evidence="6 8" id="KW-0663">Pyridoxal phosphate</keyword>
<dbReference type="InParanoid" id="E1Z362"/>
<organism evidence="13">
    <name type="scientific">Chlorella variabilis</name>
    <name type="common">Green alga</name>
    <dbReference type="NCBI Taxonomy" id="554065"/>
    <lineage>
        <taxon>Eukaryota</taxon>
        <taxon>Viridiplantae</taxon>
        <taxon>Chlorophyta</taxon>
        <taxon>core chlorophytes</taxon>
        <taxon>Trebouxiophyceae</taxon>
        <taxon>Chlorellales</taxon>
        <taxon>Chlorellaceae</taxon>
        <taxon>Chlorella clade</taxon>
        <taxon>Chlorella</taxon>
    </lineage>
</organism>
<proteinExistence type="inferred from homology"/>
<reference evidence="12 13" key="1">
    <citation type="journal article" date="2010" name="Plant Cell">
        <title>The Chlorella variabilis NC64A genome reveals adaptation to photosymbiosis, coevolution with viruses, and cryptic sex.</title>
        <authorList>
            <person name="Blanc G."/>
            <person name="Duncan G."/>
            <person name="Agarkova I."/>
            <person name="Borodovsky M."/>
            <person name="Gurnon J."/>
            <person name="Kuo A."/>
            <person name="Lindquist E."/>
            <person name="Lucas S."/>
            <person name="Pangilinan J."/>
            <person name="Polle J."/>
            <person name="Salamov A."/>
            <person name="Terry A."/>
            <person name="Yamada T."/>
            <person name="Dunigan D.D."/>
            <person name="Grigoriev I.V."/>
            <person name="Claverie J.M."/>
            <person name="Van Etten J.L."/>
        </authorList>
    </citation>
    <scope>NUCLEOTIDE SEQUENCE [LARGE SCALE GENOMIC DNA]</scope>
    <source>
        <strain evidence="12 13">NC64A</strain>
    </source>
</reference>
<dbReference type="Pfam" id="PF00266">
    <property type="entry name" value="Aminotran_5"/>
    <property type="match status" value="1"/>
</dbReference>
<gene>
    <name evidence="12" type="ORF">CHLNCDRAFT_29321</name>
</gene>
<evidence type="ECO:0000256" key="3">
    <source>
        <dbReference type="ARBA" id="ARBA00013049"/>
    </source>
</evidence>
<dbReference type="eggNOG" id="KOG2862">
    <property type="taxonomic scope" value="Eukaryota"/>
</dbReference>
<dbReference type="InterPro" id="IPR015424">
    <property type="entry name" value="PyrdxlP-dep_Trfase"/>
</dbReference>
<dbReference type="PROSITE" id="PS00595">
    <property type="entry name" value="AA_TRANSFER_CLASS_5"/>
    <property type="match status" value="1"/>
</dbReference>
<protein>
    <recommendedName>
        <fullName evidence="3">alanine--glyoxylate transaminase</fullName>
        <ecNumber evidence="3">2.6.1.44</ecNumber>
    </recommendedName>
</protein>
<evidence type="ECO:0000313" key="12">
    <source>
        <dbReference type="EMBL" id="EFN59783.1"/>
    </source>
</evidence>